<dbReference type="PANTHER" id="PTHR19432:SF35">
    <property type="entry name" value="SOLUTE CARRIER FAMILY 45 MEMBER 3 ISOFORM X1"/>
    <property type="match status" value="1"/>
</dbReference>
<dbReference type="GO" id="GO:0016020">
    <property type="term" value="C:membrane"/>
    <property type="evidence" value="ECO:0007669"/>
    <property type="project" value="UniProtKB-SubCell"/>
</dbReference>
<proteinExistence type="predicted"/>
<evidence type="ECO:0000256" key="3">
    <source>
        <dbReference type="ARBA" id="ARBA00022692"/>
    </source>
</evidence>
<evidence type="ECO:0000256" key="2">
    <source>
        <dbReference type="ARBA" id="ARBA00022448"/>
    </source>
</evidence>
<sequence>MHKPFLPLRRMKHWRIAVCALAMAGIQVCYAAQINLGTAQLLLLGISERAVSLAWLAGPLSGLIVQPIVGHISDGCTHWLGRRRPFLIAGTIFTTAALLLFSHATQVSTFLSGRPSPSFALSLAVCSFFLLDFSIQAIQAPLRALITDVVPQPQRALANSYIGVFTGLGNLLGGVLAAMELSKVFPFFQRDVQALFCISALLLIVTVAACVVTTHEEPLQPAHASGRVSVSRHGASRRVAEGDGISVATPLLSTPRLAHAHESFEPGWRGAIQALQQIPRPFWQVFLVQLCTWCGFFTLFVYVNTWVGRNVYLGDGTAVEGSALRTVFEEGVRLGGKGNALTAVITLAYSLALPYLLRKCGVVPIYAFSQVVEAACLMLAIFIRGTPGQKAPSGLLRMATLLDIGMFGVVWATTMSVPWTLIGDALESDHRYARQLGLFTTLFNASQSFPQLVVAFGAPFVLSIAGDDPAGVMFVGGVFGLLGAILVGVLKLDVSATPAVLDEESILEEDEEEEIERERGYALRISQSFTTDGFWT</sequence>
<keyword evidence="4 6" id="KW-1133">Transmembrane helix</keyword>
<evidence type="ECO:0000313" key="7">
    <source>
        <dbReference type="EMBL" id="PXF44333.1"/>
    </source>
</evidence>
<dbReference type="PANTHER" id="PTHR19432">
    <property type="entry name" value="SUGAR TRANSPORTER"/>
    <property type="match status" value="1"/>
</dbReference>
<feature type="transmembrane region" description="Helical" evidence="6">
    <location>
        <begin position="364"/>
        <end position="384"/>
    </location>
</feature>
<feature type="transmembrane region" description="Helical" evidence="6">
    <location>
        <begin position="86"/>
        <end position="104"/>
    </location>
</feature>
<dbReference type="InterPro" id="IPR011701">
    <property type="entry name" value="MFS"/>
</dbReference>
<accession>A0A2V3IQH9</accession>
<dbReference type="Proteomes" id="UP000247409">
    <property type="component" value="Unassembled WGS sequence"/>
</dbReference>
<evidence type="ECO:0000256" key="4">
    <source>
        <dbReference type="ARBA" id="ARBA00022989"/>
    </source>
</evidence>
<dbReference type="EMBL" id="NBIV01000094">
    <property type="protein sequence ID" value="PXF44333.1"/>
    <property type="molecule type" value="Genomic_DNA"/>
</dbReference>
<feature type="transmembrane region" description="Helical" evidence="6">
    <location>
        <begin position="116"/>
        <end position="135"/>
    </location>
</feature>
<keyword evidence="2" id="KW-0813">Transport</keyword>
<keyword evidence="8" id="KW-1185">Reference proteome</keyword>
<comment type="caution">
    <text evidence="7">The sequence shown here is derived from an EMBL/GenBank/DDBJ whole genome shotgun (WGS) entry which is preliminary data.</text>
</comment>
<feature type="transmembrane region" description="Helical" evidence="6">
    <location>
        <begin position="41"/>
        <end position="65"/>
    </location>
</feature>
<dbReference type="GO" id="GO:0008506">
    <property type="term" value="F:sucrose:proton symporter activity"/>
    <property type="evidence" value="ECO:0007669"/>
    <property type="project" value="TreeGrafter"/>
</dbReference>
<keyword evidence="5 6" id="KW-0472">Membrane</keyword>
<dbReference type="SUPFAM" id="SSF103473">
    <property type="entry name" value="MFS general substrate transporter"/>
    <property type="match status" value="1"/>
</dbReference>
<reference evidence="7 8" key="1">
    <citation type="journal article" date="2018" name="Mol. Biol. Evol.">
        <title>Analysis of the draft genome of the red seaweed Gracilariopsis chorda provides insights into genome size evolution in Rhodophyta.</title>
        <authorList>
            <person name="Lee J."/>
            <person name="Yang E.C."/>
            <person name="Graf L."/>
            <person name="Yang J.H."/>
            <person name="Qiu H."/>
            <person name="Zel Zion U."/>
            <person name="Chan C.X."/>
            <person name="Stephens T.G."/>
            <person name="Weber A.P.M."/>
            <person name="Boo G.H."/>
            <person name="Boo S.M."/>
            <person name="Kim K.M."/>
            <person name="Shin Y."/>
            <person name="Jung M."/>
            <person name="Lee S.J."/>
            <person name="Yim H.S."/>
            <person name="Lee J.H."/>
            <person name="Bhattacharya D."/>
            <person name="Yoon H.S."/>
        </authorList>
    </citation>
    <scope>NUCLEOTIDE SEQUENCE [LARGE SCALE GENOMIC DNA]</scope>
    <source>
        <strain evidence="7 8">SKKU-2015</strain>
        <tissue evidence="7">Whole body</tissue>
    </source>
</reference>
<keyword evidence="3 6" id="KW-0812">Transmembrane</keyword>
<dbReference type="Pfam" id="PF07690">
    <property type="entry name" value="MFS_1"/>
    <property type="match status" value="1"/>
</dbReference>
<feature type="transmembrane region" description="Helical" evidence="6">
    <location>
        <begin position="404"/>
        <end position="426"/>
    </location>
</feature>
<protein>
    <submittedName>
        <fullName evidence="7">Sucrose transport protein SUC2</fullName>
    </submittedName>
</protein>
<gene>
    <name evidence="7" type="ORF">BWQ96_05897</name>
</gene>
<evidence type="ECO:0000256" key="5">
    <source>
        <dbReference type="ARBA" id="ARBA00023136"/>
    </source>
</evidence>
<feature type="transmembrane region" description="Helical" evidence="6">
    <location>
        <begin position="282"/>
        <end position="303"/>
    </location>
</feature>
<evidence type="ECO:0000313" key="8">
    <source>
        <dbReference type="Proteomes" id="UP000247409"/>
    </source>
</evidence>
<feature type="transmembrane region" description="Helical" evidence="6">
    <location>
        <begin position="191"/>
        <end position="212"/>
    </location>
</feature>
<name>A0A2V3IQH9_9FLOR</name>
<feature type="transmembrane region" description="Helical" evidence="6">
    <location>
        <begin position="470"/>
        <end position="490"/>
    </location>
</feature>
<dbReference type="OrthoDB" id="28755at2759"/>
<dbReference type="AlphaFoldDB" id="A0A2V3IQH9"/>
<evidence type="ECO:0000256" key="1">
    <source>
        <dbReference type="ARBA" id="ARBA00004141"/>
    </source>
</evidence>
<feature type="transmembrane region" description="Helical" evidence="6">
    <location>
        <begin position="438"/>
        <end position="464"/>
    </location>
</feature>
<feature type="transmembrane region" description="Helical" evidence="6">
    <location>
        <begin position="156"/>
        <end position="179"/>
    </location>
</feature>
<dbReference type="InterPro" id="IPR036259">
    <property type="entry name" value="MFS_trans_sf"/>
</dbReference>
<evidence type="ECO:0000256" key="6">
    <source>
        <dbReference type="SAM" id="Phobius"/>
    </source>
</evidence>
<organism evidence="7 8">
    <name type="scientific">Gracilariopsis chorda</name>
    <dbReference type="NCBI Taxonomy" id="448386"/>
    <lineage>
        <taxon>Eukaryota</taxon>
        <taxon>Rhodophyta</taxon>
        <taxon>Florideophyceae</taxon>
        <taxon>Rhodymeniophycidae</taxon>
        <taxon>Gracilariales</taxon>
        <taxon>Gracilariaceae</taxon>
        <taxon>Gracilariopsis</taxon>
    </lineage>
</organism>
<dbReference type="Gene3D" id="1.20.1250.20">
    <property type="entry name" value="MFS general substrate transporter like domains"/>
    <property type="match status" value="1"/>
</dbReference>
<comment type="subcellular location">
    <subcellularLocation>
        <location evidence="1">Membrane</location>
        <topology evidence="1">Multi-pass membrane protein</topology>
    </subcellularLocation>
</comment>
<feature type="transmembrane region" description="Helical" evidence="6">
    <location>
        <begin position="340"/>
        <end position="357"/>
    </location>
</feature>